<evidence type="ECO:0000313" key="1">
    <source>
        <dbReference type="EMBL" id="KAJ4265051.1"/>
    </source>
</evidence>
<reference evidence="1" key="1">
    <citation type="submission" date="2022-09" db="EMBL/GenBank/DDBJ databases">
        <title>Fusarium specimens isolated from Avocado Roots.</title>
        <authorList>
            <person name="Stajich J."/>
            <person name="Roper C."/>
            <person name="Heimlech-Rivalta G."/>
        </authorList>
    </citation>
    <scope>NUCLEOTIDE SEQUENCE</scope>
    <source>
        <strain evidence="1">CF00136</strain>
    </source>
</reference>
<comment type="caution">
    <text evidence="1">The sequence shown here is derived from an EMBL/GenBank/DDBJ whole genome shotgun (WGS) entry which is preliminary data.</text>
</comment>
<proteinExistence type="predicted"/>
<name>A0A9W8S5N6_9HYPO</name>
<dbReference type="Proteomes" id="UP001152049">
    <property type="component" value="Unassembled WGS sequence"/>
</dbReference>
<gene>
    <name evidence="1" type="ORF">NW762_005295</name>
</gene>
<organism evidence="1 2">
    <name type="scientific">Fusarium torreyae</name>
    <dbReference type="NCBI Taxonomy" id="1237075"/>
    <lineage>
        <taxon>Eukaryota</taxon>
        <taxon>Fungi</taxon>
        <taxon>Dikarya</taxon>
        <taxon>Ascomycota</taxon>
        <taxon>Pezizomycotina</taxon>
        <taxon>Sordariomycetes</taxon>
        <taxon>Hypocreomycetidae</taxon>
        <taxon>Hypocreales</taxon>
        <taxon>Nectriaceae</taxon>
        <taxon>Fusarium</taxon>
    </lineage>
</organism>
<dbReference type="OrthoDB" id="5424209at2759"/>
<dbReference type="EMBL" id="JAOQAZ010000007">
    <property type="protein sequence ID" value="KAJ4265051.1"/>
    <property type="molecule type" value="Genomic_DNA"/>
</dbReference>
<evidence type="ECO:0000313" key="2">
    <source>
        <dbReference type="Proteomes" id="UP001152049"/>
    </source>
</evidence>
<dbReference type="AlphaFoldDB" id="A0A9W8S5N6"/>
<sequence length="612" mass="68625">MDSESEVYPNIVCVKYRAAYPTLRPLALESANLTPSDRVVINQIKDIVPFKIRDILAQYDLLNDYKTRIDILGRQVPNEPGTAVPAVLIVTPWKGDGARNAWKHAVRDVVKLIDSLLEDIGARNTLHMDVELMAKELTVTRYFGAVLDEYDLLASWDDIKAVVCGRLESYQATRDSWNTVALFRLGHFMDTTKNPITIYISVDSISDETKWEAIICDIKQNLGDWGFLEVLIEHNTISTSTYPLLPPEGAYDAINQRAIRNRLTIQGNYSEMVNLGDSIGMSRNTVNPDGRCSQGGTLGCYLELKTKSNPVWTKYGLTSYSSVQPGLNDSAVAPSVSAQSENDLWNRDQEEAQASALVESPPRTRHNYTIWRLSGSIQSTEERELPDEKKEYEAKKASKLAFFNDNSHLFGHFFASSECRCTPEPVNYQLDWALIKPFESRQGSNRLPEWSVWKEKYAFLNDLPSGQACYGGYLQDQSHSICYDAEENDWSMPLVRKGWKVGATTGVTGGEFHDFRPSVRMSDGKNKKLGSSELCILQDYFSNWTPVPVSGDSGAIVFDHDGGIIGLLVGTQRPFTARCSYSFVTPIEHVFEDIKASSKGEITDIRVARDDL</sequence>
<protein>
    <recommendedName>
        <fullName evidence="3">Serine protease</fullName>
    </recommendedName>
</protein>
<evidence type="ECO:0008006" key="3">
    <source>
        <dbReference type="Google" id="ProtNLM"/>
    </source>
</evidence>
<accession>A0A9W8S5N6</accession>
<keyword evidence="2" id="KW-1185">Reference proteome</keyword>